<feature type="domain" description="Ice-binding protein C-terminal" evidence="2">
    <location>
        <begin position="246"/>
        <end position="270"/>
    </location>
</feature>
<feature type="chain" id="PRO_5012105254" description="Ice-binding protein C-terminal domain-containing protein" evidence="1">
    <location>
        <begin position="23"/>
        <end position="273"/>
    </location>
</feature>
<dbReference type="NCBIfam" id="TIGR02595">
    <property type="entry name" value="PEP_CTERM"/>
    <property type="match status" value="1"/>
</dbReference>
<dbReference type="Proteomes" id="UP000194440">
    <property type="component" value="Chromosome"/>
</dbReference>
<dbReference type="EMBL" id="CP021366">
    <property type="protein sequence ID" value="ART60356.1"/>
    <property type="molecule type" value="Genomic_DNA"/>
</dbReference>
<evidence type="ECO:0000256" key="1">
    <source>
        <dbReference type="SAM" id="SignalP"/>
    </source>
</evidence>
<gene>
    <name evidence="3" type="ORF">CBP36_17395</name>
</gene>
<keyword evidence="1" id="KW-0732">Signal</keyword>
<protein>
    <recommendedName>
        <fullName evidence="2">Ice-binding protein C-terminal domain-containing protein</fullName>
    </recommendedName>
</protein>
<evidence type="ECO:0000313" key="4">
    <source>
        <dbReference type="Proteomes" id="UP000194440"/>
    </source>
</evidence>
<dbReference type="KEGG" id="acip:CBP36_17395"/>
<dbReference type="AlphaFoldDB" id="A0A240UGV6"/>
<dbReference type="OrthoDB" id="8480067at2"/>
<accession>A0A240UGV6</accession>
<dbReference type="KEGG" id="acis:CBP35_01515"/>
<reference evidence="3" key="1">
    <citation type="submission" date="2017-05" db="EMBL/GenBank/DDBJ databases">
        <title>Polyphasic characterization of four soil-derived phenanthrene-degrading Acidovorax strains and proposal of Acidovorax phenanthrenivorans sp. nov.</title>
        <authorList>
            <person name="Singleton D."/>
            <person name="Lee J."/>
            <person name="Dickey A.N."/>
            <person name="Stroud A."/>
            <person name="Scholl E.H."/>
            <person name="Wright F.A."/>
            <person name="Aitken M.D."/>
        </authorList>
    </citation>
    <scope>NUCLEOTIDE SEQUENCE</scope>
    <source>
        <strain evidence="3">P4</strain>
    </source>
</reference>
<evidence type="ECO:0000259" key="2">
    <source>
        <dbReference type="Pfam" id="PF07589"/>
    </source>
</evidence>
<dbReference type="NCBIfam" id="NF038125">
    <property type="entry name" value="PEP_CTERM_THxN"/>
    <property type="match status" value="1"/>
</dbReference>
<keyword evidence="4" id="KW-1185">Reference proteome</keyword>
<dbReference type="RefSeq" id="WP_086928299.1">
    <property type="nucleotide sequence ID" value="NZ_CP021362.1"/>
</dbReference>
<feature type="signal peptide" evidence="1">
    <location>
        <begin position="1"/>
        <end position="22"/>
    </location>
</feature>
<organism evidence="3 4">
    <name type="scientific">Acidovorax carolinensis</name>
    <dbReference type="NCBI Taxonomy" id="553814"/>
    <lineage>
        <taxon>Bacteria</taxon>
        <taxon>Pseudomonadati</taxon>
        <taxon>Pseudomonadota</taxon>
        <taxon>Betaproteobacteria</taxon>
        <taxon>Burkholderiales</taxon>
        <taxon>Comamonadaceae</taxon>
        <taxon>Acidovorax</taxon>
    </lineage>
</organism>
<dbReference type="InterPro" id="IPR013424">
    <property type="entry name" value="Ice-binding_C"/>
</dbReference>
<name>A0A240UGV6_9BURK</name>
<sequence length="273" mass="27713">MKHLTKTLLAAGALAVSALSHAAPVINWDVTASGTWTAFTSSAGTGAGVQNPNPLTLIWGTPATPFGGQSSLVINNPVPATTNILTWYGGGTPPAGYIAPSIALTHSNNPITGRTLTSAVLTAAVTLKPTNPVGPNLPLPNINYAIRFTETPNSTATGPCAATSPPGNPCNDIFVLVDGFLNESFVYDGQTYFVNAFPTSGGNLSTLSNTACAAAGAPNGCFGFTTVEGQSTRLAFGLTISSERLQVPEPGSLALIGLALAGLGFVARRRSAA</sequence>
<evidence type="ECO:0000313" key="3">
    <source>
        <dbReference type="EMBL" id="ART60356.1"/>
    </source>
</evidence>
<dbReference type="Pfam" id="PF07589">
    <property type="entry name" value="PEP-CTERM"/>
    <property type="match status" value="1"/>
</dbReference>
<proteinExistence type="predicted"/>